<evidence type="ECO:0000313" key="1">
    <source>
        <dbReference type="EMBL" id="GME78713.1"/>
    </source>
</evidence>
<proteinExistence type="predicted"/>
<accession>A0ACB5T0Y1</accession>
<evidence type="ECO:0000313" key="2">
    <source>
        <dbReference type="Proteomes" id="UP001165064"/>
    </source>
</evidence>
<name>A0ACB5T0Y1_AMBMO</name>
<reference evidence="1" key="1">
    <citation type="submission" date="2023-04" db="EMBL/GenBank/DDBJ databases">
        <title>Ambrosiozyma monospora NBRC 10751.</title>
        <authorList>
            <person name="Ichikawa N."/>
            <person name="Sato H."/>
            <person name="Tonouchi N."/>
        </authorList>
    </citation>
    <scope>NUCLEOTIDE SEQUENCE</scope>
    <source>
        <strain evidence="1">NBRC 10751</strain>
    </source>
</reference>
<dbReference type="EMBL" id="BSXS01002299">
    <property type="protein sequence ID" value="GME78713.1"/>
    <property type="molecule type" value="Genomic_DNA"/>
</dbReference>
<comment type="caution">
    <text evidence="1">The sequence shown here is derived from an EMBL/GenBank/DDBJ whole genome shotgun (WGS) entry which is preliminary data.</text>
</comment>
<protein>
    <submittedName>
        <fullName evidence="1">Unnamed protein product</fullName>
    </submittedName>
</protein>
<gene>
    <name evidence="1" type="ORF">Amon02_000357500</name>
</gene>
<organism evidence="1 2">
    <name type="scientific">Ambrosiozyma monospora</name>
    <name type="common">Yeast</name>
    <name type="synonym">Endomycopsis monosporus</name>
    <dbReference type="NCBI Taxonomy" id="43982"/>
    <lineage>
        <taxon>Eukaryota</taxon>
        <taxon>Fungi</taxon>
        <taxon>Dikarya</taxon>
        <taxon>Ascomycota</taxon>
        <taxon>Saccharomycotina</taxon>
        <taxon>Pichiomycetes</taxon>
        <taxon>Pichiales</taxon>
        <taxon>Pichiaceae</taxon>
        <taxon>Ambrosiozyma</taxon>
    </lineage>
</organism>
<sequence length="356" mass="41091">MIDPRWYKDAWLRTRAPSSLQYLLRLLFKKVTAELVYREGIVIHRFNGTTLSTSKYDDFISYLEAFPPEYFNLVICPFREMVTSSTNFFKRSINIANDITCNNDISVYRSLNARVLFPKVARLVLRTGPCAEYAFFDKFTNVANIEFEVCDGRSPNELQELMTNLTPLLSKNNGETIRVDVQLASYTALVYEPELYAKVMNLLRNAHVSTEIKIGSKTCIYGYHISSSCENLRELSFDQAVLDQNIDYTRLTTVAELLNKCHSLRKLKFTSRIHYLPTDCLYLKLASLEELEIGKFPFDVGECPNLKKLIFSSSKASDYGSTLKYLQNSGVTELVIKEINQYLNEEELQKKRWKLP</sequence>
<keyword evidence="2" id="KW-1185">Reference proteome</keyword>
<dbReference type="Proteomes" id="UP001165064">
    <property type="component" value="Unassembled WGS sequence"/>
</dbReference>